<evidence type="ECO:0000313" key="2">
    <source>
        <dbReference type="Proteomes" id="UP000016223"/>
    </source>
</evidence>
<evidence type="ECO:0000313" key="1">
    <source>
        <dbReference type="EMBL" id="AGU53750.1"/>
    </source>
</evidence>
<proteinExistence type="predicted"/>
<protein>
    <submittedName>
        <fullName evidence="1">Uncharacterized protein</fullName>
    </submittedName>
</protein>
<gene>
    <name evidence="1" type="ORF">VAPA_2c11960</name>
</gene>
<organism evidence="1 2">
    <name type="scientific">Variovorax paradoxus B4</name>
    <dbReference type="NCBI Taxonomy" id="1246301"/>
    <lineage>
        <taxon>Bacteria</taxon>
        <taxon>Pseudomonadati</taxon>
        <taxon>Pseudomonadota</taxon>
        <taxon>Betaproteobacteria</taxon>
        <taxon>Burkholderiales</taxon>
        <taxon>Comamonadaceae</taxon>
        <taxon>Variovorax</taxon>
    </lineage>
</organism>
<sequence>MSNERIADRLQALAAAFESREISVQSFATQLAGHAAALEAMDYRKIKEAQQVQGQLLLAVETGREGEIDRQTLLAWLRHWILAIPNTNP</sequence>
<dbReference type="AlphaFoldDB" id="T1XNQ2"/>
<dbReference type="Proteomes" id="UP000016223">
    <property type="component" value="Chromosome 2"/>
</dbReference>
<dbReference type="HOGENOM" id="CLU_2453763_0_0_4"/>
<dbReference type="EMBL" id="CP003912">
    <property type="protein sequence ID" value="AGU53750.1"/>
    <property type="molecule type" value="Genomic_DNA"/>
</dbReference>
<name>T1XNQ2_VARPD</name>
<reference evidence="1 2" key="1">
    <citation type="submission" date="2012-10" db="EMBL/GenBank/DDBJ databases">
        <title>Genome sequence of Variovorax paradoxus B4.</title>
        <authorList>
            <person name="Schuldes J."/>
            <person name="Brandt U."/>
            <person name="Hiessl S."/>
            <person name="Wuebbeler J.H."/>
            <person name="Thuermer A."/>
            <person name="Steinbuechel A."/>
            <person name="Daniel R."/>
        </authorList>
    </citation>
    <scope>NUCLEOTIDE SEQUENCE [LARGE SCALE GENOMIC DNA]</scope>
    <source>
        <strain evidence="1 2">B4</strain>
    </source>
</reference>
<dbReference type="KEGG" id="vpd:VAPA_2c11960"/>
<accession>T1XNQ2</accession>
<dbReference type="RefSeq" id="WP_021004575.1">
    <property type="nucleotide sequence ID" value="NC_022234.1"/>
</dbReference>